<reference evidence="3 4" key="2">
    <citation type="journal article" date="2017" name="Int. J. Syst. Evol. Microbiol.">
        <title>Mycobacterium stephanolepidis sp. nov., a rapidly growing species related to Mycobacterium chelonae, isolated from marine teleost fish, Stephanolepis cirrhifer.</title>
        <authorList>
            <person name="Fukano H."/>
            <person name="Wada S."/>
            <person name="Kurata O."/>
            <person name="Katayama K."/>
            <person name="Fujiwara N."/>
            <person name="Hoshino Y."/>
        </authorList>
    </citation>
    <scope>NUCLEOTIDE SEQUENCE [LARGE SCALE GENOMIC DNA]</scope>
    <source>
        <strain evidence="3 4">NJB0901</strain>
    </source>
</reference>
<dbReference type="InterPro" id="IPR011055">
    <property type="entry name" value="Dup_hybrid_motif"/>
</dbReference>
<name>A0A1Z4EZU0_9MYCO</name>
<dbReference type="PANTHER" id="PTHR21666:SF289">
    <property type="entry name" value="L-ALA--D-GLU ENDOPEPTIDASE"/>
    <property type="match status" value="1"/>
</dbReference>
<dbReference type="KEGG" id="mste:MSTE_03173"/>
<dbReference type="CDD" id="cd12797">
    <property type="entry name" value="M23_peptidase"/>
    <property type="match status" value="1"/>
</dbReference>
<dbReference type="Gene3D" id="2.70.70.10">
    <property type="entry name" value="Glucose Permease (Domain IIA)"/>
    <property type="match status" value="1"/>
</dbReference>
<reference evidence="4" key="1">
    <citation type="journal article" date="2017" name="Genome Announc.">
        <title>Complete Genome Sequence of Mycobacterium stephanolepidis.</title>
        <authorList>
            <person name="Fukano H."/>
            <person name="Yoshida M."/>
            <person name="Katayama Y."/>
            <person name="Omatsu T."/>
            <person name="Mizutani T."/>
            <person name="Kurata O."/>
            <person name="Wada S."/>
            <person name="Hoshino Y."/>
        </authorList>
    </citation>
    <scope>NUCLEOTIDE SEQUENCE [LARGE SCALE GENOMIC DNA]</scope>
    <source>
        <strain evidence="4">NJB0901</strain>
    </source>
</reference>
<evidence type="ECO:0000313" key="4">
    <source>
        <dbReference type="Proteomes" id="UP000217954"/>
    </source>
</evidence>
<dbReference type="AlphaFoldDB" id="A0A1Z4EZU0"/>
<evidence type="ECO:0000313" key="3">
    <source>
        <dbReference type="EMBL" id="BAX98478.1"/>
    </source>
</evidence>
<keyword evidence="1" id="KW-0732">Signal</keyword>
<dbReference type="PANTHER" id="PTHR21666">
    <property type="entry name" value="PEPTIDASE-RELATED"/>
    <property type="match status" value="1"/>
</dbReference>
<keyword evidence="4" id="KW-1185">Reference proteome</keyword>
<proteinExistence type="predicted"/>
<feature type="domain" description="M23ase beta-sheet core" evidence="2">
    <location>
        <begin position="100"/>
        <end position="186"/>
    </location>
</feature>
<dbReference type="InterPro" id="IPR016047">
    <property type="entry name" value="M23ase_b-sheet_dom"/>
</dbReference>
<dbReference type="Proteomes" id="UP000217954">
    <property type="component" value="Chromosome"/>
</dbReference>
<dbReference type="EMBL" id="AP018165">
    <property type="protein sequence ID" value="BAX98478.1"/>
    <property type="molecule type" value="Genomic_DNA"/>
</dbReference>
<organism evidence="3 4">
    <name type="scientific">[Mycobacterium] stephanolepidis</name>
    <dbReference type="NCBI Taxonomy" id="1520670"/>
    <lineage>
        <taxon>Bacteria</taxon>
        <taxon>Bacillati</taxon>
        <taxon>Actinomycetota</taxon>
        <taxon>Actinomycetes</taxon>
        <taxon>Mycobacteriales</taxon>
        <taxon>Mycobacteriaceae</taxon>
        <taxon>Mycobacteroides</taxon>
    </lineage>
</organism>
<sequence length="215" mass="22770">MSLHAATSAFRHPSKHRMQAREVVHSTEMALSQPQPSGHDDVVRFRRVGCPGLILAVALTASPVAATAPGDTGDRFDWPLRPRPAVTRHFDKPQERWNRGHRGVDLAGLPDQRVTAAGPGIVVYAGSIAGRTLVSIEHDGGLRTTYEPITPLVKPGQRVGEGSVIGTLRPGHPGCDGAACLHWGALHGPASTANYLDPLGLLAATPLRLKPLQAG</sequence>
<dbReference type="Pfam" id="PF01551">
    <property type="entry name" value="Peptidase_M23"/>
    <property type="match status" value="1"/>
</dbReference>
<dbReference type="GO" id="GO:0004222">
    <property type="term" value="F:metalloendopeptidase activity"/>
    <property type="evidence" value="ECO:0007669"/>
    <property type="project" value="TreeGrafter"/>
</dbReference>
<accession>A0A1Z4EZU0</accession>
<protein>
    <recommendedName>
        <fullName evidence="2">M23ase beta-sheet core domain-containing protein</fullName>
    </recommendedName>
</protein>
<dbReference type="SUPFAM" id="SSF51261">
    <property type="entry name" value="Duplicated hybrid motif"/>
    <property type="match status" value="1"/>
</dbReference>
<dbReference type="InterPro" id="IPR050570">
    <property type="entry name" value="Cell_wall_metabolism_enzyme"/>
</dbReference>
<gene>
    <name evidence="3" type="ORF">MSTE_03173</name>
</gene>
<evidence type="ECO:0000256" key="1">
    <source>
        <dbReference type="ARBA" id="ARBA00022729"/>
    </source>
</evidence>
<evidence type="ECO:0000259" key="2">
    <source>
        <dbReference type="Pfam" id="PF01551"/>
    </source>
</evidence>